<dbReference type="PROSITE" id="PS01124">
    <property type="entry name" value="HTH_ARAC_FAMILY_2"/>
    <property type="match status" value="1"/>
</dbReference>
<keyword evidence="2" id="KW-0238">DNA-binding</keyword>
<evidence type="ECO:0000313" key="5">
    <source>
        <dbReference type="EMBL" id="RKD31679.1"/>
    </source>
</evidence>
<keyword evidence="6" id="KW-1185">Reference proteome</keyword>
<dbReference type="SMART" id="SM00342">
    <property type="entry name" value="HTH_ARAC"/>
    <property type="match status" value="1"/>
</dbReference>
<evidence type="ECO:0000256" key="2">
    <source>
        <dbReference type="ARBA" id="ARBA00023125"/>
    </source>
</evidence>
<dbReference type="Gene3D" id="2.60.120.10">
    <property type="entry name" value="Jelly Rolls"/>
    <property type="match status" value="1"/>
</dbReference>
<dbReference type="Pfam" id="PF02311">
    <property type="entry name" value="AraC_binding"/>
    <property type="match status" value="1"/>
</dbReference>
<dbReference type="OrthoDB" id="9778008at2"/>
<dbReference type="InterPro" id="IPR020449">
    <property type="entry name" value="Tscrpt_reg_AraC-type_HTH"/>
</dbReference>
<sequence length="303" mass="34973">MALSACEVTIDKTKKELVRHGLVMFPIACYEDDLALTAIPWHWHDEFEFIMIIEGIAPIQVEETTIQLMQGDAIFINSGVLHNIDNGKTVEAKYNSLVFHARLIGGNINSVFWQKLITPVMQDKSFRYLHLDHSISWQAELIKDMATAWKAVVEEIEDYENLVRYHLSKAFRLLNNNHQVPDVNISYREKLSVERTKVMIQYMEEHYSEELSLDIIADRAYVSKSVCLRCFRQVIGTTPIRYLIQYRIEKAAERLTASDEKANEIATSCGFSDISYFSKCFRELKGLSPLEYRQSFTKKCGPA</sequence>
<name>A0A419T2L9_9FIRM</name>
<protein>
    <recommendedName>
        <fullName evidence="4">HTH araC/xylS-type domain-containing protein</fullName>
    </recommendedName>
</protein>
<dbReference type="InterPro" id="IPR009057">
    <property type="entry name" value="Homeodomain-like_sf"/>
</dbReference>
<dbReference type="RefSeq" id="WP_120196828.1">
    <property type="nucleotide sequence ID" value="NZ_MCIA01000016.1"/>
</dbReference>
<dbReference type="GO" id="GO:0043565">
    <property type="term" value="F:sequence-specific DNA binding"/>
    <property type="evidence" value="ECO:0007669"/>
    <property type="project" value="InterPro"/>
</dbReference>
<dbReference type="InterPro" id="IPR014710">
    <property type="entry name" value="RmlC-like_jellyroll"/>
</dbReference>
<dbReference type="PRINTS" id="PR00032">
    <property type="entry name" value="HTHARAC"/>
</dbReference>
<evidence type="ECO:0000259" key="4">
    <source>
        <dbReference type="PROSITE" id="PS01124"/>
    </source>
</evidence>
<dbReference type="Gene3D" id="1.10.10.60">
    <property type="entry name" value="Homeodomain-like"/>
    <property type="match status" value="2"/>
</dbReference>
<dbReference type="PANTHER" id="PTHR43280">
    <property type="entry name" value="ARAC-FAMILY TRANSCRIPTIONAL REGULATOR"/>
    <property type="match status" value="1"/>
</dbReference>
<dbReference type="AlphaFoldDB" id="A0A419T2L9"/>
<proteinExistence type="predicted"/>
<comment type="caution">
    <text evidence="5">The sequence shown here is derived from an EMBL/GenBank/DDBJ whole genome shotgun (WGS) entry which is preliminary data.</text>
</comment>
<dbReference type="InterPro" id="IPR003313">
    <property type="entry name" value="AraC-bd"/>
</dbReference>
<organism evidence="5 6">
    <name type="scientific">Lacrimispora algidixylanolytica</name>
    <dbReference type="NCBI Taxonomy" id="94868"/>
    <lineage>
        <taxon>Bacteria</taxon>
        <taxon>Bacillati</taxon>
        <taxon>Bacillota</taxon>
        <taxon>Clostridia</taxon>
        <taxon>Lachnospirales</taxon>
        <taxon>Lachnospiraceae</taxon>
        <taxon>Lacrimispora</taxon>
    </lineage>
</organism>
<evidence type="ECO:0000256" key="3">
    <source>
        <dbReference type="ARBA" id="ARBA00023163"/>
    </source>
</evidence>
<dbReference type="SUPFAM" id="SSF51182">
    <property type="entry name" value="RmlC-like cupins"/>
    <property type="match status" value="1"/>
</dbReference>
<dbReference type="Pfam" id="PF12833">
    <property type="entry name" value="HTH_18"/>
    <property type="match status" value="1"/>
</dbReference>
<dbReference type="SUPFAM" id="SSF46689">
    <property type="entry name" value="Homeodomain-like"/>
    <property type="match status" value="2"/>
</dbReference>
<dbReference type="Proteomes" id="UP000284277">
    <property type="component" value="Unassembled WGS sequence"/>
</dbReference>
<dbReference type="InterPro" id="IPR018060">
    <property type="entry name" value="HTH_AraC"/>
</dbReference>
<dbReference type="GO" id="GO:0003700">
    <property type="term" value="F:DNA-binding transcription factor activity"/>
    <property type="evidence" value="ECO:0007669"/>
    <property type="project" value="InterPro"/>
</dbReference>
<dbReference type="InterPro" id="IPR011051">
    <property type="entry name" value="RmlC_Cupin_sf"/>
</dbReference>
<keyword evidence="3" id="KW-0804">Transcription</keyword>
<gene>
    <name evidence="5" type="ORF">BET01_19310</name>
</gene>
<dbReference type="PANTHER" id="PTHR43280:SF28">
    <property type="entry name" value="HTH-TYPE TRANSCRIPTIONAL ACTIVATOR RHAS"/>
    <property type="match status" value="1"/>
</dbReference>
<keyword evidence="1" id="KW-0805">Transcription regulation</keyword>
<dbReference type="EMBL" id="MCIA01000016">
    <property type="protein sequence ID" value="RKD31679.1"/>
    <property type="molecule type" value="Genomic_DNA"/>
</dbReference>
<feature type="domain" description="HTH araC/xylS-type" evidence="4">
    <location>
        <begin position="197"/>
        <end position="295"/>
    </location>
</feature>
<accession>A0A419T2L9</accession>
<reference evidence="5 6" key="1">
    <citation type="submission" date="2016-08" db="EMBL/GenBank/DDBJ databases">
        <title>A new outlook on sporulation: Clostridium algidixylanolyticum.</title>
        <authorList>
            <person name="Poppleton D.I."/>
            <person name="Gribaldo S."/>
        </authorList>
    </citation>
    <scope>NUCLEOTIDE SEQUENCE [LARGE SCALE GENOMIC DNA]</scope>
    <source>
        <strain evidence="5 6">SPL73</strain>
    </source>
</reference>
<evidence type="ECO:0000256" key="1">
    <source>
        <dbReference type="ARBA" id="ARBA00023015"/>
    </source>
</evidence>
<evidence type="ECO:0000313" key="6">
    <source>
        <dbReference type="Proteomes" id="UP000284277"/>
    </source>
</evidence>